<reference evidence="1 2" key="1">
    <citation type="submission" date="2016-08" db="EMBL/GenBank/DDBJ databases">
        <title>A new outlook on sporulation: Clostridium algidixylanolyticum.</title>
        <authorList>
            <person name="Poppleton D.I."/>
            <person name="Gribaldo S."/>
        </authorList>
    </citation>
    <scope>NUCLEOTIDE SEQUENCE [LARGE SCALE GENOMIC DNA]</scope>
    <source>
        <strain evidence="1 2">SPL73</strain>
    </source>
</reference>
<dbReference type="PANTHER" id="PTHR10000:SF55">
    <property type="entry name" value="5-AMINO-6-(5-PHOSPHO-D-RIBITYLAMINO)URACIL PHOSPHATASE YCSE"/>
    <property type="match status" value="1"/>
</dbReference>
<dbReference type="GO" id="GO:0016791">
    <property type="term" value="F:phosphatase activity"/>
    <property type="evidence" value="ECO:0007669"/>
    <property type="project" value="TreeGrafter"/>
</dbReference>
<organism evidence="1 2">
    <name type="scientific">Lacrimispora algidixylanolytica</name>
    <dbReference type="NCBI Taxonomy" id="94868"/>
    <lineage>
        <taxon>Bacteria</taxon>
        <taxon>Bacillati</taxon>
        <taxon>Bacillota</taxon>
        <taxon>Clostridia</taxon>
        <taxon>Lachnospirales</taxon>
        <taxon>Lachnospiraceae</taxon>
        <taxon>Lacrimispora</taxon>
    </lineage>
</organism>
<dbReference type="Proteomes" id="UP000284277">
    <property type="component" value="Unassembled WGS sequence"/>
</dbReference>
<dbReference type="AlphaFoldDB" id="A0A419T5D4"/>
<dbReference type="PROSITE" id="PS01228">
    <property type="entry name" value="COF_1"/>
    <property type="match status" value="1"/>
</dbReference>
<dbReference type="Gene3D" id="3.30.1240.10">
    <property type="match status" value="1"/>
</dbReference>
<dbReference type="OrthoDB" id="9781413at2"/>
<dbReference type="GO" id="GO:0005829">
    <property type="term" value="C:cytosol"/>
    <property type="evidence" value="ECO:0007669"/>
    <property type="project" value="TreeGrafter"/>
</dbReference>
<protein>
    <submittedName>
        <fullName evidence="1">Hydrolase</fullName>
    </submittedName>
</protein>
<dbReference type="NCBIfam" id="TIGR01484">
    <property type="entry name" value="HAD-SF-IIB"/>
    <property type="match status" value="1"/>
</dbReference>
<dbReference type="CDD" id="cd07516">
    <property type="entry name" value="HAD_Pase"/>
    <property type="match status" value="1"/>
</dbReference>
<dbReference type="InterPro" id="IPR006379">
    <property type="entry name" value="HAD-SF_hydro_IIB"/>
</dbReference>
<keyword evidence="2" id="KW-1185">Reference proteome</keyword>
<dbReference type="PROSITE" id="PS01229">
    <property type="entry name" value="COF_2"/>
    <property type="match status" value="1"/>
</dbReference>
<comment type="caution">
    <text evidence="1">The sequence shown here is derived from an EMBL/GenBank/DDBJ whole genome shotgun (WGS) entry which is preliminary data.</text>
</comment>
<accession>A0A419T5D4</accession>
<dbReference type="SFLD" id="SFLDG01140">
    <property type="entry name" value="C2.B:_Phosphomannomutase_and_P"/>
    <property type="match status" value="1"/>
</dbReference>
<name>A0A419T5D4_9FIRM</name>
<dbReference type="EMBL" id="MCIA01000009">
    <property type="protein sequence ID" value="RKD32777.1"/>
    <property type="molecule type" value="Genomic_DNA"/>
</dbReference>
<proteinExistence type="predicted"/>
<sequence length="277" mass="30983">MDIKLIALDLDGTLLNSKKQLSDTNRKALSECIQNGIIIVPCTGRTADGIPLELKSIEGIRYAIATNGAVIHDLEKETVIDTRMLTWELAMELLNFVNDYPVMYDPYIEGRGITERRFLENLSHYCLSESLQEMVKNTRDIHPNIIDYVKKSGKPVEKINLFFPDMEGRARLRADLDKWDNILVTSSIPNNLELNALGASKGEAIYRLADHLGISRNQTMAIGDGENDFTMIRMAGVGVAMKNASEELKAEANYITETNDEDGVAAAIYRLVFGRQL</sequence>
<gene>
    <name evidence="1" type="ORF">BET01_16165</name>
</gene>
<dbReference type="RefSeq" id="WP_120196158.1">
    <property type="nucleotide sequence ID" value="NZ_MCIA01000009.1"/>
</dbReference>
<dbReference type="GO" id="GO:0000287">
    <property type="term" value="F:magnesium ion binding"/>
    <property type="evidence" value="ECO:0007669"/>
    <property type="project" value="TreeGrafter"/>
</dbReference>
<dbReference type="PANTHER" id="PTHR10000">
    <property type="entry name" value="PHOSPHOSERINE PHOSPHATASE"/>
    <property type="match status" value="1"/>
</dbReference>
<keyword evidence="1" id="KW-0378">Hydrolase</keyword>
<evidence type="ECO:0000313" key="1">
    <source>
        <dbReference type="EMBL" id="RKD32777.1"/>
    </source>
</evidence>
<dbReference type="InterPro" id="IPR023214">
    <property type="entry name" value="HAD_sf"/>
</dbReference>
<dbReference type="NCBIfam" id="TIGR00099">
    <property type="entry name" value="Cof-subfamily"/>
    <property type="match status" value="1"/>
</dbReference>
<dbReference type="InterPro" id="IPR036412">
    <property type="entry name" value="HAD-like_sf"/>
</dbReference>
<dbReference type="InterPro" id="IPR000150">
    <property type="entry name" value="Cof"/>
</dbReference>
<evidence type="ECO:0000313" key="2">
    <source>
        <dbReference type="Proteomes" id="UP000284277"/>
    </source>
</evidence>
<dbReference type="Pfam" id="PF08282">
    <property type="entry name" value="Hydrolase_3"/>
    <property type="match status" value="1"/>
</dbReference>
<dbReference type="SFLD" id="SFLDS00003">
    <property type="entry name" value="Haloacid_Dehalogenase"/>
    <property type="match status" value="1"/>
</dbReference>
<dbReference type="SUPFAM" id="SSF56784">
    <property type="entry name" value="HAD-like"/>
    <property type="match status" value="1"/>
</dbReference>
<dbReference type="Gene3D" id="3.40.50.1000">
    <property type="entry name" value="HAD superfamily/HAD-like"/>
    <property type="match status" value="1"/>
</dbReference>